<proteinExistence type="predicted"/>
<evidence type="ECO:0000313" key="3">
    <source>
        <dbReference type="Proteomes" id="UP000002026"/>
    </source>
</evidence>
<keyword evidence="1" id="KW-0479">Metal-binding</keyword>
<sequence length="249" mass="26887">MIRLVDMHCHLDFAGNAVKAARAAEAAGVAMYSCMVHPAGYDEQVERLAECENVRVGLGLHPWWVADGRADDADVAGMVSRISDVRYVGEVGLDFGKRHGRRIDAQEAAFTAVARACAESGGKLLSIHAVKSADAVLDILEQTGCLEANDCILHWFSGTSQELTRAVRAGCWFSLGAPMLSTKRGRAYAKAIPNDRLLLETDWPGDPVADMDIEDYLAKAEESAGLVRDILGEDALARAAESSLRLLDM</sequence>
<dbReference type="PIRSF" id="PIRSF005902">
    <property type="entry name" value="DNase_TatD"/>
    <property type="match status" value="1"/>
</dbReference>
<feature type="binding site" evidence="1">
    <location>
        <position position="128"/>
    </location>
    <ligand>
        <name>a divalent metal cation</name>
        <dbReference type="ChEBI" id="CHEBI:60240"/>
        <label>2</label>
    </ligand>
</feature>
<dbReference type="eggNOG" id="COG0084">
    <property type="taxonomic scope" value="Bacteria"/>
</dbReference>
<dbReference type="SUPFAM" id="SSF51556">
    <property type="entry name" value="Metallo-dependent hydrolases"/>
    <property type="match status" value="1"/>
</dbReference>
<protein>
    <submittedName>
        <fullName evidence="2">Mg-dependent DNase</fullName>
    </submittedName>
</protein>
<dbReference type="GO" id="GO:0046872">
    <property type="term" value="F:metal ion binding"/>
    <property type="evidence" value="ECO:0007669"/>
    <property type="project" value="UniProtKB-KW"/>
</dbReference>
<feature type="binding site" evidence="1">
    <location>
        <position position="202"/>
    </location>
    <ligand>
        <name>a divalent metal cation</name>
        <dbReference type="ChEBI" id="CHEBI:60240"/>
        <label>1</label>
    </ligand>
</feature>
<evidence type="ECO:0000256" key="1">
    <source>
        <dbReference type="PIRSR" id="PIRSR005902-1"/>
    </source>
</evidence>
<dbReference type="RefSeq" id="WP_012799405.1">
    <property type="nucleotide sequence ID" value="NC_013165.1"/>
</dbReference>
<organism evidence="2 3">
    <name type="scientific">Slackia heliotrinireducens (strain ATCC 29202 / DSM 20476 / NCTC 11029 / RHS 1)</name>
    <name type="common">Peptococcus heliotrinreducens</name>
    <dbReference type="NCBI Taxonomy" id="471855"/>
    <lineage>
        <taxon>Bacteria</taxon>
        <taxon>Bacillati</taxon>
        <taxon>Actinomycetota</taxon>
        <taxon>Coriobacteriia</taxon>
        <taxon>Eggerthellales</taxon>
        <taxon>Eggerthellaceae</taxon>
        <taxon>Slackia</taxon>
    </lineage>
</organism>
<dbReference type="STRING" id="471855.Shel_22950"/>
<dbReference type="PANTHER" id="PTHR47176:SF1">
    <property type="entry name" value="OS04G0577500 PROTEIN"/>
    <property type="match status" value="1"/>
</dbReference>
<feature type="binding site" evidence="1">
    <location>
        <position position="10"/>
    </location>
    <ligand>
        <name>a divalent metal cation</name>
        <dbReference type="ChEBI" id="CHEBI:60240"/>
        <label>1</label>
    </ligand>
</feature>
<dbReference type="KEGG" id="shi:Shel_22950"/>
<evidence type="ECO:0000313" key="2">
    <source>
        <dbReference type="EMBL" id="ACV23305.1"/>
    </source>
</evidence>
<feature type="binding site" evidence="1">
    <location>
        <position position="154"/>
    </location>
    <ligand>
        <name>a divalent metal cation</name>
        <dbReference type="ChEBI" id="CHEBI:60240"/>
        <label>2</label>
    </ligand>
</feature>
<keyword evidence="3" id="KW-1185">Reference proteome</keyword>
<dbReference type="Proteomes" id="UP000002026">
    <property type="component" value="Chromosome"/>
</dbReference>
<gene>
    <name evidence="2" type="ordered locus">Shel_22950</name>
</gene>
<dbReference type="PANTHER" id="PTHR47176">
    <property type="entry name" value="OSJNBA0020J04.13 PROTEIN"/>
    <property type="match status" value="1"/>
</dbReference>
<dbReference type="InterPro" id="IPR001130">
    <property type="entry name" value="TatD-like"/>
</dbReference>
<dbReference type="InterPro" id="IPR032466">
    <property type="entry name" value="Metal_Hydrolase"/>
</dbReference>
<dbReference type="EMBL" id="CP001684">
    <property type="protein sequence ID" value="ACV23305.1"/>
    <property type="molecule type" value="Genomic_DNA"/>
</dbReference>
<feature type="binding site" evidence="1">
    <location>
        <position position="8"/>
    </location>
    <ligand>
        <name>a divalent metal cation</name>
        <dbReference type="ChEBI" id="CHEBI:60240"/>
        <label>1</label>
    </ligand>
</feature>
<accession>C7N183</accession>
<name>C7N183_SLAHD</name>
<dbReference type="Gene3D" id="3.20.20.140">
    <property type="entry name" value="Metal-dependent hydrolases"/>
    <property type="match status" value="1"/>
</dbReference>
<dbReference type="AlphaFoldDB" id="C7N183"/>
<dbReference type="GO" id="GO:0016788">
    <property type="term" value="F:hydrolase activity, acting on ester bonds"/>
    <property type="evidence" value="ECO:0007669"/>
    <property type="project" value="InterPro"/>
</dbReference>
<dbReference type="Pfam" id="PF01026">
    <property type="entry name" value="TatD_DNase"/>
    <property type="match status" value="1"/>
</dbReference>
<feature type="binding site" evidence="1">
    <location>
        <position position="90"/>
    </location>
    <ligand>
        <name>a divalent metal cation</name>
        <dbReference type="ChEBI" id="CHEBI:60240"/>
        <label>1</label>
    </ligand>
</feature>
<reference evidence="2 3" key="1">
    <citation type="journal article" date="2009" name="Stand. Genomic Sci.">
        <title>Complete genome sequence of Slackia heliotrinireducens type strain (RHS 1).</title>
        <authorList>
            <person name="Pukall R."/>
            <person name="Lapidus A."/>
            <person name="Nolan M."/>
            <person name="Copeland A."/>
            <person name="Glavina Del Rio T."/>
            <person name="Lucas S."/>
            <person name="Chen F."/>
            <person name="Tice H."/>
            <person name="Cheng J.F."/>
            <person name="Chertkov O."/>
            <person name="Bruce D."/>
            <person name="Goodwin L."/>
            <person name="Kuske C."/>
            <person name="Brettin T."/>
            <person name="Detter J.C."/>
            <person name="Han C."/>
            <person name="Pitluck S."/>
            <person name="Pati A."/>
            <person name="Mavrommatis K."/>
            <person name="Ivanova N."/>
            <person name="Ovchinnikova G."/>
            <person name="Chen A."/>
            <person name="Palaniappan K."/>
            <person name="Schneider S."/>
            <person name="Rohde M."/>
            <person name="Chain P."/>
            <person name="D'haeseleer P."/>
            <person name="Goker M."/>
            <person name="Bristow J."/>
            <person name="Eisen J.A."/>
            <person name="Markowitz V."/>
            <person name="Kyrpides N.C."/>
            <person name="Klenk H.P."/>
            <person name="Hugenholtz P."/>
        </authorList>
    </citation>
    <scope>NUCLEOTIDE SEQUENCE [LARGE SCALE GENOMIC DNA]</scope>
    <source>
        <strain evidence="3">ATCC 29202 / DSM 20476 / NCTC 11029 / RHS 1</strain>
    </source>
</reference>
<dbReference type="HOGENOM" id="CLU_031506_5_1_11"/>